<dbReference type="SUPFAM" id="SSF53756">
    <property type="entry name" value="UDP-Glycosyltransferase/glycogen phosphorylase"/>
    <property type="match status" value="1"/>
</dbReference>
<keyword evidence="1" id="KW-0808">Transferase</keyword>
<dbReference type="AlphaFoldDB" id="A0A084UDU9"/>
<reference evidence="1 2" key="1">
    <citation type="submission" date="2014-05" db="EMBL/GenBank/DDBJ databases">
        <title>Draft Genome Sequence of Nitratireductor basaltis Strain UMTGB225, A Marine Bacterium Isolated from Green Barrel Tunicate.</title>
        <authorList>
            <person name="Gan H.Y."/>
        </authorList>
    </citation>
    <scope>NUCLEOTIDE SEQUENCE [LARGE SCALE GENOMIC DNA]</scope>
    <source>
        <strain evidence="1 2">UMTGB225</strain>
    </source>
</reference>
<dbReference type="eggNOG" id="COG0438">
    <property type="taxonomic scope" value="Bacteria"/>
</dbReference>
<dbReference type="Gene3D" id="3.40.50.2000">
    <property type="entry name" value="Glycogen Phosphorylase B"/>
    <property type="match status" value="1"/>
</dbReference>
<dbReference type="Pfam" id="PF13692">
    <property type="entry name" value="Glyco_trans_1_4"/>
    <property type="match status" value="1"/>
</dbReference>
<dbReference type="OrthoDB" id="8432722at2"/>
<organism evidence="1 2">
    <name type="scientific">Nitratireductor basaltis</name>
    <dbReference type="NCBI Taxonomy" id="472175"/>
    <lineage>
        <taxon>Bacteria</taxon>
        <taxon>Pseudomonadati</taxon>
        <taxon>Pseudomonadota</taxon>
        <taxon>Alphaproteobacteria</taxon>
        <taxon>Hyphomicrobiales</taxon>
        <taxon>Phyllobacteriaceae</taxon>
        <taxon>Nitratireductor</taxon>
    </lineage>
</organism>
<dbReference type="Proteomes" id="UP000053675">
    <property type="component" value="Unassembled WGS sequence"/>
</dbReference>
<dbReference type="STRING" id="472175.EL18_02179"/>
<keyword evidence="2" id="KW-1185">Reference proteome</keyword>
<protein>
    <submittedName>
        <fullName evidence="1">Mannosyl transferase</fullName>
    </submittedName>
</protein>
<sequence length="391" mass="42200">MHLVFATSLVPCGTPETGYEIANAAVLDALRRAGVKVSILGFVWPGKDALEPDRTVVLDAVDVTTDGASTRQKLSWLATAVQNGLTFASAKLRTVSPENVEDELKKLGPIDGLILNSVQFAGAFEKVLTRWPYLYIAHNVEHVSAVENAAAADSFLTRCLFRREARLLRDLERRLCEGARFVYTFAEDDREKLGVATPDRSAALPLVTRTTLPASTRRGEAVFDAALIGTWTWAPNMIGLRWFLDEVVPLLEGKLDIRIGGRAPEGMADRYRAVTFAGRVPDAQEFVSAAKVVPLVSRAGTGVQLKTIETFELGLPAVATTHSLRGIASIPDNCIRADAPKAFAEALLQLVENPPPVVDGSKFYQDQIGRLDTELARGLAALGGVRIGAAA</sequence>
<evidence type="ECO:0000313" key="2">
    <source>
        <dbReference type="Proteomes" id="UP000053675"/>
    </source>
</evidence>
<accession>A0A084UDU9</accession>
<proteinExistence type="predicted"/>
<comment type="caution">
    <text evidence="1">The sequence shown here is derived from an EMBL/GenBank/DDBJ whole genome shotgun (WGS) entry which is preliminary data.</text>
</comment>
<dbReference type="RefSeq" id="WP_036482702.1">
    <property type="nucleotide sequence ID" value="NZ_JMQM01000001.1"/>
</dbReference>
<dbReference type="GO" id="GO:0016740">
    <property type="term" value="F:transferase activity"/>
    <property type="evidence" value="ECO:0007669"/>
    <property type="project" value="UniProtKB-KW"/>
</dbReference>
<gene>
    <name evidence="1" type="ORF">EL18_02179</name>
</gene>
<dbReference type="PATRIC" id="fig|472175.3.peg.2169"/>
<dbReference type="EMBL" id="JMQM01000001">
    <property type="protein sequence ID" value="KFB11135.1"/>
    <property type="molecule type" value="Genomic_DNA"/>
</dbReference>
<evidence type="ECO:0000313" key="1">
    <source>
        <dbReference type="EMBL" id="KFB11135.1"/>
    </source>
</evidence>
<name>A0A084UDU9_9HYPH</name>